<dbReference type="InterPro" id="IPR051681">
    <property type="entry name" value="Ser/Thr_Kinases-Pseudokinases"/>
</dbReference>
<comment type="caution">
    <text evidence="3">The sequence shown here is derived from an EMBL/GenBank/DDBJ whole genome shotgun (WGS) entry which is preliminary data.</text>
</comment>
<evidence type="ECO:0000313" key="4">
    <source>
        <dbReference type="Proteomes" id="UP000022910"/>
    </source>
</evidence>
<evidence type="ECO:0000259" key="2">
    <source>
        <dbReference type="PROSITE" id="PS50011"/>
    </source>
</evidence>
<dbReference type="OrthoDB" id="10261027at2759"/>
<dbReference type="InterPro" id="IPR000719">
    <property type="entry name" value="Prot_kinase_dom"/>
</dbReference>
<feature type="domain" description="Protein kinase" evidence="2">
    <location>
        <begin position="44"/>
        <end position="302"/>
    </location>
</feature>
<dbReference type="InterPro" id="IPR017441">
    <property type="entry name" value="Protein_kinase_ATP_BS"/>
</dbReference>
<gene>
    <name evidence="3" type="ORF">RirG_046930</name>
</gene>
<evidence type="ECO:0000313" key="3">
    <source>
        <dbReference type="EMBL" id="EXX74888.1"/>
    </source>
</evidence>
<dbReference type="PANTHER" id="PTHR44329">
    <property type="entry name" value="SERINE/THREONINE-PROTEIN KINASE TNNI3K-RELATED"/>
    <property type="match status" value="1"/>
</dbReference>
<keyword evidence="4" id="KW-1185">Reference proteome</keyword>
<dbReference type="GO" id="GO:0005524">
    <property type="term" value="F:ATP binding"/>
    <property type="evidence" value="ECO:0007669"/>
    <property type="project" value="UniProtKB-UniRule"/>
</dbReference>
<dbReference type="PROSITE" id="PS50011">
    <property type="entry name" value="PROTEIN_KINASE_DOM"/>
    <property type="match status" value="1"/>
</dbReference>
<dbReference type="AlphaFoldDB" id="A0A015N6R5"/>
<dbReference type="Gene3D" id="1.10.510.10">
    <property type="entry name" value="Transferase(Phosphotransferase) domain 1"/>
    <property type="match status" value="1"/>
</dbReference>
<dbReference type="HOGENOM" id="CLU_000288_7_0_1"/>
<protein>
    <submittedName>
        <fullName evidence="3">Tpk3p</fullName>
    </submittedName>
</protein>
<dbReference type="Pfam" id="PF07714">
    <property type="entry name" value="PK_Tyr_Ser-Thr"/>
    <property type="match status" value="1"/>
</dbReference>
<dbReference type="GO" id="GO:0004674">
    <property type="term" value="F:protein serine/threonine kinase activity"/>
    <property type="evidence" value="ECO:0007669"/>
    <property type="project" value="TreeGrafter"/>
</dbReference>
<dbReference type="InterPro" id="IPR011009">
    <property type="entry name" value="Kinase-like_dom_sf"/>
</dbReference>
<keyword evidence="1" id="KW-0067">ATP-binding</keyword>
<sequence>MTMSDKTKSVSSAPAYWSHNKAWINWIEDGISKKHIKYYDNNGFSNLKVIGSGSFGKVYSAEWKNFRSILALKTLTDSTAEKVVDELKIQREVHCYDNIIKFYGITTDIRNDNSKKYMLVMEYADSGTLQEYLEKNFKNLTWSDKFKMAHQLAYAVLCLHGEKIIHRDLHPKNVLVHQNTIKLADFGLSKRTDEFVKSKSAPGVVRYVDPKKFTVDPKKYSLNEKSDIYSIGILLWVISSGRPPFEGKGDYFLIVNIPKGFREEPISNTPKDYEEIYTDCWKYEPNDRPDIEEVVTRLETIIAIDKSTNEF</sequence>
<proteinExistence type="predicted"/>
<dbReference type="EMBL" id="JEMT01012684">
    <property type="protein sequence ID" value="EXX74888.1"/>
    <property type="molecule type" value="Genomic_DNA"/>
</dbReference>
<dbReference type="PROSITE" id="PS00107">
    <property type="entry name" value="PROTEIN_KINASE_ATP"/>
    <property type="match status" value="1"/>
</dbReference>
<dbReference type="SUPFAM" id="SSF56112">
    <property type="entry name" value="Protein kinase-like (PK-like)"/>
    <property type="match status" value="1"/>
</dbReference>
<reference evidence="3 4" key="1">
    <citation type="submission" date="2014-02" db="EMBL/GenBank/DDBJ databases">
        <title>Single nucleus genome sequencing reveals high similarity among nuclei of an endomycorrhizal fungus.</title>
        <authorList>
            <person name="Lin K."/>
            <person name="Geurts R."/>
            <person name="Zhang Z."/>
            <person name="Limpens E."/>
            <person name="Saunders D.G."/>
            <person name="Mu D."/>
            <person name="Pang E."/>
            <person name="Cao H."/>
            <person name="Cha H."/>
            <person name="Lin T."/>
            <person name="Zhou Q."/>
            <person name="Shang Y."/>
            <person name="Li Y."/>
            <person name="Ivanov S."/>
            <person name="Sharma T."/>
            <person name="Velzen R.V."/>
            <person name="Ruijter N.D."/>
            <person name="Aanen D.K."/>
            <person name="Win J."/>
            <person name="Kamoun S."/>
            <person name="Bisseling T."/>
            <person name="Huang S."/>
        </authorList>
    </citation>
    <scope>NUCLEOTIDE SEQUENCE [LARGE SCALE GENOMIC DNA]</scope>
    <source>
        <strain evidence="4">DAOM197198w</strain>
    </source>
</reference>
<dbReference type="STRING" id="1432141.A0A015N6R5"/>
<evidence type="ECO:0000256" key="1">
    <source>
        <dbReference type="PROSITE-ProRule" id="PRU10141"/>
    </source>
</evidence>
<dbReference type="PRINTS" id="PR00109">
    <property type="entry name" value="TYRKINASE"/>
</dbReference>
<feature type="binding site" evidence="1">
    <location>
        <position position="73"/>
    </location>
    <ligand>
        <name>ATP</name>
        <dbReference type="ChEBI" id="CHEBI:30616"/>
    </ligand>
</feature>
<dbReference type="PIRSF" id="PIRSF000654">
    <property type="entry name" value="Integrin-linked_kinase"/>
    <property type="match status" value="1"/>
</dbReference>
<name>A0A015N6R5_RHIIW</name>
<dbReference type="Proteomes" id="UP000022910">
    <property type="component" value="Unassembled WGS sequence"/>
</dbReference>
<organism evidence="3 4">
    <name type="scientific">Rhizophagus irregularis (strain DAOM 197198w)</name>
    <name type="common">Glomus intraradices</name>
    <dbReference type="NCBI Taxonomy" id="1432141"/>
    <lineage>
        <taxon>Eukaryota</taxon>
        <taxon>Fungi</taxon>
        <taxon>Fungi incertae sedis</taxon>
        <taxon>Mucoromycota</taxon>
        <taxon>Glomeromycotina</taxon>
        <taxon>Glomeromycetes</taxon>
        <taxon>Glomerales</taxon>
        <taxon>Glomeraceae</taxon>
        <taxon>Rhizophagus</taxon>
    </lineage>
</organism>
<dbReference type="InterPro" id="IPR001245">
    <property type="entry name" value="Ser-Thr/Tyr_kinase_cat_dom"/>
</dbReference>
<keyword evidence="1" id="KW-0547">Nucleotide-binding</keyword>
<accession>A0A015N6R5</accession>